<dbReference type="FunCoup" id="A0A448YJG9">
    <property type="interactions" value="219"/>
</dbReference>
<dbReference type="InterPro" id="IPR016024">
    <property type="entry name" value="ARM-type_fold"/>
</dbReference>
<keyword evidence="4" id="KW-0677">Repeat</keyword>
<evidence type="ECO:0000256" key="1">
    <source>
        <dbReference type="ARBA" id="ARBA00011045"/>
    </source>
</evidence>
<keyword evidence="8" id="KW-1185">Reference proteome</keyword>
<name>A0A448YJG9_BRENA</name>
<dbReference type="InterPro" id="IPR011989">
    <property type="entry name" value="ARM-like"/>
</dbReference>
<feature type="domain" description="Nucleotide exchange factor Fes1" evidence="6">
    <location>
        <begin position="1"/>
        <end position="83"/>
    </location>
</feature>
<dbReference type="Pfam" id="PF08609">
    <property type="entry name" value="Fes1"/>
    <property type="match status" value="1"/>
</dbReference>
<dbReference type="STRING" id="13370.A0A448YJG9"/>
<gene>
    <name evidence="7" type="ORF">BRENAR_LOCUS1753</name>
</gene>
<evidence type="ECO:0000256" key="2">
    <source>
        <dbReference type="ARBA" id="ARBA00015214"/>
    </source>
</evidence>
<dbReference type="GO" id="GO:0000774">
    <property type="term" value="F:adenyl-nucleotide exchange factor activity"/>
    <property type="evidence" value="ECO:0007669"/>
    <property type="project" value="TreeGrafter"/>
</dbReference>
<evidence type="ECO:0000256" key="4">
    <source>
        <dbReference type="ARBA" id="ARBA00022737"/>
    </source>
</evidence>
<dbReference type="InParanoid" id="A0A448YJG9"/>
<dbReference type="OrthoDB" id="10250458at2759"/>
<dbReference type="PANTHER" id="PTHR19316">
    <property type="entry name" value="PROTEIN FOLDING REGULATOR"/>
    <property type="match status" value="1"/>
</dbReference>
<dbReference type="InterPro" id="IPR050693">
    <property type="entry name" value="Hsp70_NEF-Inhibitors"/>
</dbReference>
<evidence type="ECO:0000313" key="8">
    <source>
        <dbReference type="Proteomes" id="UP000290900"/>
    </source>
</evidence>
<organism evidence="7 8">
    <name type="scientific">Brettanomyces naardenensis</name>
    <name type="common">Yeast</name>
    <dbReference type="NCBI Taxonomy" id="13370"/>
    <lineage>
        <taxon>Eukaryota</taxon>
        <taxon>Fungi</taxon>
        <taxon>Dikarya</taxon>
        <taxon>Ascomycota</taxon>
        <taxon>Saccharomycotina</taxon>
        <taxon>Pichiomycetes</taxon>
        <taxon>Pichiales</taxon>
        <taxon>Pichiaceae</taxon>
        <taxon>Brettanomyces</taxon>
    </lineage>
</organism>
<dbReference type="AlphaFoldDB" id="A0A448YJG9"/>
<sequence length="300" mass="33486">MEGLLKWSLSQQGDNAEARERAGNPDPQALAQLLGMVQGKDDPTLMKESAAILEDEKSTPEEKAAALGDMEMLIENLDNANNLKNMKLWEPVLKQLDSEDTKVQCLACSCIGSAVQNNPKSQKDFLEQPESSTAFAKIIKLAEDSKDEKVRVKAVYALASIIRHSKEAYGLFEQNNGWDLIPSILNSSDASDKLKIRALSLLSSIFSEEVERNKFSTAEGQEKIKRIHEDKIVNSMVKMLGKDADLNCIDKILNLLALLISHGYQFSDDEIKQISSKFKELKPIADRLNEDDYRTLKSVI</sequence>
<comment type="similarity">
    <text evidence="1">Belongs to the FES1 family.</text>
</comment>
<dbReference type="PANTHER" id="PTHR19316:SF18">
    <property type="entry name" value="HSP70-BINDING PROTEIN 1"/>
    <property type="match status" value="1"/>
</dbReference>
<protein>
    <recommendedName>
        <fullName evidence="3">Hsp70 nucleotide exchange factor FES1</fullName>
    </recommendedName>
    <alternativeName>
        <fullName evidence="2">Hsp70 nucleotide exchange factor fes1</fullName>
    </alternativeName>
</protein>
<dbReference type="Proteomes" id="UP000290900">
    <property type="component" value="Unassembled WGS sequence"/>
</dbReference>
<dbReference type="EMBL" id="CAACVR010000009">
    <property type="protein sequence ID" value="VEU21018.1"/>
    <property type="molecule type" value="Genomic_DNA"/>
</dbReference>
<dbReference type="InterPro" id="IPR013918">
    <property type="entry name" value="Nucleotide_exch_fac_Fes1"/>
</dbReference>
<evidence type="ECO:0000313" key="7">
    <source>
        <dbReference type="EMBL" id="VEU21018.1"/>
    </source>
</evidence>
<reference evidence="7 8" key="1">
    <citation type="submission" date="2018-12" db="EMBL/GenBank/DDBJ databases">
        <authorList>
            <person name="Tiukova I."/>
            <person name="Dainat J."/>
        </authorList>
    </citation>
    <scope>NUCLEOTIDE SEQUENCE [LARGE SCALE GENOMIC DNA]</scope>
</reference>
<feature type="region of interest" description="Disordered" evidence="5">
    <location>
        <begin position="1"/>
        <end position="26"/>
    </location>
</feature>
<evidence type="ECO:0000256" key="3">
    <source>
        <dbReference type="ARBA" id="ARBA00020719"/>
    </source>
</evidence>
<evidence type="ECO:0000256" key="5">
    <source>
        <dbReference type="SAM" id="MobiDB-lite"/>
    </source>
</evidence>
<proteinExistence type="inferred from homology"/>
<accession>A0A448YJG9</accession>
<evidence type="ECO:0000259" key="6">
    <source>
        <dbReference type="Pfam" id="PF08609"/>
    </source>
</evidence>
<dbReference type="GO" id="GO:0005783">
    <property type="term" value="C:endoplasmic reticulum"/>
    <property type="evidence" value="ECO:0007669"/>
    <property type="project" value="TreeGrafter"/>
</dbReference>
<dbReference type="SUPFAM" id="SSF48371">
    <property type="entry name" value="ARM repeat"/>
    <property type="match status" value="1"/>
</dbReference>
<dbReference type="Gene3D" id="1.25.10.10">
    <property type="entry name" value="Leucine-rich Repeat Variant"/>
    <property type="match status" value="1"/>
</dbReference>